<accession>A0A0R3S187</accession>
<organism evidence="1 2">
    <name type="scientific">Elaeophora elaphi</name>
    <dbReference type="NCBI Taxonomy" id="1147741"/>
    <lineage>
        <taxon>Eukaryota</taxon>
        <taxon>Metazoa</taxon>
        <taxon>Ecdysozoa</taxon>
        <taxon>Nematoda</taxon>
        <taxon>Chromadorea</taxon>
        <taxon>Rhabditida</taxon>
        <taxon>Spirurina</taxon>
        <taxon>Spiruromorpha</taxon>
        <taxon>Filarioidea</taxon>
        <taxon>Onchocercidae</taxon>
        <taxon>Elaeophora</taxon>
    </lineage>
</organism>
<keyword evidence="1" id="KW-1185">Reference proteome</keyword>
<reference evidence="2" key="1">
    <citation type="submission" date="2017-02" db="UniProtKB">
        <authorList>
            <consortium name="WormBaseParasite"/>
        </authorList>
    </citation>
    <scope>IDENTIFICATION</scope>
</reference>
<name>A0A0R3S187_9BILA</name>
<evidence type="ECO:0000313" key="1">
    <source>
        <dbReference type="Proteomes" id="UP000050640"/>
    </source>
</evidence>
<protein>
    <submittedName>
        <fullName evidence="2">Mediator of RNA polymerase II transcription subunit 7</fullName>
    </submittedName>
</protein>
<sequence length="125" mass="14488">MLGLSFLFTPKEEKLVTNVSLYHELTGSPKPNYVQNGKVHFERLGHLNEELEFRRNPVPPQLPTLLSKKDLLSKLSKRNKHLEQIADNAAEIVDIPEEEYADYKDAVSQFFFFEFECLVLQCFAD</sequence>
<dbReference type="WBParaSite" id="EEL_0000842101-mRNA-1">
    <property type="protein sequence ID" value="EEL_0000842101-mRNA-1"/>
    <property type="gene ID" value="EEL_0000842101"/>
</dbReference>
<dbReference type="Proteomes" id="UP000050640">
    <property type="component" value="Unplaced"/>
</dbReference>
<evidence type="ECO:0000313" key="2">
    <source>
        <dbReference type="WBParaSite" id="EEL_0000842101-mRNA-1"/>
    </source>
</evidence>
<proteinExistence type="predicted"/>
<dbReference type="AlphaFoldDB" id="A0A0R3S187"/>